<dbReference type="CDD" id="cd07989">
    <property type="entry name" value="LPLAT_AGPAT-like"/>
    <property type="match status" value="1"/>
</dbReference>
<keyword evidence="2 4" id="KW-0012">Acyltransferase</keyword>
<protein>
    <submittedName>
        <fullName evidence="4">1-acyl-sn-glycerol-3-phosphate acyltransferase</fullName>
    </submittedName>
</protein>
<dbReference type="PANTHER" id="PTHR10434">
    <property type="entry name" value="1-ACYL-SN-GLYCEROL-3-PHOSPHATE ACYLTRANSFERASE"/>
    <property type="match status" value="1"/>
</dbReference>
<dbReference type="GO" id="GO:0005886">
    <property type="term" value="C:plasma membrane"/>
    <property type="evidence" value="ECO:0007669"/>
    <property type="project" value="TreeGrafter"/>
</dbReference>
<accession>A0A2T1A518</accession>
<dbReference type="PANTHER" id="PTHR10434:SF11">
    <property type="entry name" value="1-ACYL-SN-GLYCEROL-3-PHOSPHATE ACYLTRANSFERASE"/>
    <property type="match status" value="1"/>
</dbReference>
<dbReference type="RefSeq" id="WP_106347734.1">
    <property type="nucleotide sequence ID" value="NZ_PVUE01000002.1"/>
</dbReference>
<dbReference type="AlphaFoldDB" id="A0A2T1A518"/>
<organism evidence="4 5">
    <name type="scientific">Antricoccus suffuscus</name>
    <dbReference type="NCBI Taxonomy" id="1629062"/>
    <lineage>
        <taxon>Bacteria</taxon>
        <taxon>Bacillati</taxon>
        <taxon>Actinomycetota</taxon>
        <taxon>Actinomycetes</taxon>
        <taxon>Geodermatophilales</taxon>
        <taxon>Antricoccaceae</taxon>
        <taxon>Antricoccus</taxon>
    </lineage>
</organism>
<dbReference type="GO" id="GO:0003841">
    <property type="term" value="F:1-acylglycerol-3-phosphate O-acyltransferase activity"/>
    <property type="evidence" value="ECO:0007669"/>
    <property type="project" value="TreeGrafter"/>
</dbReference>
<keyword evidence="1 4" id="KW-0808">Transferase</keyword>
<reference evidence="4 5" key="1">
    <citation type="submission" date="2018-03" db="EMBL/GenBank/DDBJ databases">
        <title>Genomic Encyclopedia of Archaeal and Bacterial Type Strains, Phase II (KMG-II): from individual species to whole genera.</title>
        <authorList>
            <person name="Goeker M."/>
        </authorList>
    </citation>
    <scope>NUCLEOTIDE SEQUENCE [LARGE SCALE GENOMIC DNA]</scope>
    <source>
        <strain evidence="4 5">DSM 100065</strain>
    </source>
</reference>
<evidence type="ECO:0000259" key="3">
    <source>
        <dbReference type="SMART" id="SM00563"/>
    </source>
</evidence>
<dbReference type="Proteomes" id="UP000237752">
    <property type="component" value="Unassembled WGS sequence"/>
</dbReference>
<evidence type="ECO:0000313" key="5">
    <source>
        <dbReference type="Proteomes" id="UP000237752"/>
    </source>
</evidence>
<comment type="caution">
    <text evidence="4">The sequence shown here is derived from an EMBL/GenBank/DDBJ whole genome shotgun (WGS) entry which is preliminary data.</text>
</comment>
<dbReference type="EMBL" id="PVUE01000002">
    <property type="protein sequence ID" value="PRZ43587.1"/>
    <property type="molecule type" value="Genomic_DNA"/>
</dbReference>
<dbReference type="SMART" id="SM00563">
    <property type="entry name" value="PlsC"/>
    <property type="match status" value="1"/>
</dbReference>
<proteinExistence type="predicted"/>
<dbReference type="OrthoDB" id="9808424at2"/>
<keyword evidence="5" id="KW-1185">Reference proteome</keyword>
<dbReference type="InterPro" id="IPR002123">
    <property type="entry name" value="Plipid/glycerol_acylTrfase"/>
</dbReference>
<dbReference type="SUPFAM" id="SSF69593">
    <property type="entry name" value="Glycerol-3-phosphate (1)-acyltransferase"/>
    <property type="match status" value="1"/>
</dbReference>
<name>A0A2T1A518_9ACTN</name>
<sequence>MADKHLRTDRVLRHVLVGPAIRLISRLDVEGGEFVPLNGAVIVAANHLSAMDGVVLPLAVGRPVTFLGKAEYFEMPGIKGKVVASFMERIGTIPVDRAGGRAAVLSLEAAQQALRDHRAFAIHPEGTRSPDGRLYRGKTGAARLALSTGSPVLPCGIIGTDRLHPVGNRLPRPAKVVVRFGPLIYPSSYAEGSMAVRSRVLTEDMMKAIATLSGQQLVDKFSPGPVRKSPRR</sequence>
<dbReference type="GO" id="GO:0006654">
    <property type="term" value="P:phosphatidic acid biosynthetic process"/>
    <property type="evidence" value="ECO:0007669"/>
    <property type="project" value="TreeGrafter"/>
</dbReference>
<feature type="domain" description="Phospholipid/glycerol acyltransferase" evidence="3">
    <location>
        <begin position="41"/>
        <end position="160"/>
    </location>
</feature>
<gene>
    <name evidence="4" type="ORF">CLV47_102277</name>
</gene>
<evidence type="ECO:0000256" key="2">
    <source>
        <dbReference type="ARBA" id="ARBA00023315"/>
    </source>
</evidence>
<evidence type="ECO:0000256" key="1">
    <source>
        <dbReference type="ARBA" id="ARBA00022679"/>
    </source>
</evidence>
<evidence type="ECO:0000313" key="4">
    <source>
        <dbReference type="EMBL" id="PRZ43587.1"/>
    </source>
</evidence>
<dbReference type="Pfam" id="PF01553">
    <property type="entry name" value="Acyltransferase"/>
    <property type="match status" value="1"/>
</dbReference>